<dbReference type="GeneID" id="93356173"/>
<dbReference type="GO" id="GO:0005506">
    <property type="term" value="F:iron ion binding"/>
    <property type="evidence" value="ECO:0007669"/>
    <property type="project" value="InterPro"/>
</dbReference>
<dbReference type="GO" id="GO:0009372">
    <property type="term" value="P:quorum sensing"/>
    <property type="evidence" value="ECO:0007669"/>
    <property type="project" value="UniProtKB-UniRule"/>
</dbReference>
<dbReference type="AlphaFoldDB" id="A0A7W5D2B0"/>
<dbReference type="SUPFAM" id="SSF63411">
    <property type="entry name" value="LuxS/MPP-like metallohydrolase"/>
    <property type="match status" value="1"/>
</dbReference>
<feature type="binding site" evidence="14">
    <location>
        <position position="126"/>
    </location>
    <ligand>
        <name>Fe cation</name>
        <dbReference type="ChEBI" id="CHEBI:24875"/>
    </ligand>
</feature>
<dbReference type="PRINTS" id="PR01487">
    <property type="entry name" value="LUXSPROTEIN"/>
</dbReference>
<gene>
    <name evidence="14" type="primary">luxS</name>
    <name evidence="15" type="ORF">FHR31_001175</name>
</gene>
<organism evidence="15 16">
    <name type="scientific">Parvibacter caecicola</name>
    <dbReference type="NCBI Taxonomy" id="747645"/>
    <lineage>
        <taxon>Bacteria</taxon>
        <taxon>Bacillati</taxon>
        <taxon>Actinomycetota</taxon>
        <taxon>Coriobacteriia</taxon>
        <taxon>Coriobacteriales</taxon>
        <taxon>Coriobacteriaceae</taxon>
        <taxon>Parvibacter</taxon>
    </lineage>
</organism>
<evidence type="ECO:0000256" key="7">
    <source>
        <dbReference type="ARBA" id="ARBA00022723"/>
    </source>
</evidence>
<evidence type="ECO:0000256" key="3">
    <source>
        <dbReference type="ARBA" id="ARBA00011738"/>
    </source>
</evidence>
<comment type="similarity">
    <text evidence="2 14">Belongs to the LuxS family.</text>
</comment>
<keyword evidence="8 14" id="KW-0071">Autoinducer synthesis</keyword>
<comment type="subunit">
    <text evidence="3 14">Homodimer.</text>
</comment>
<dbReference type="NCBIfam" id="NF002604">
    <property type="entry name" value="PRK02260.1-4"/>
    <property type="match status" value="1"/>
</dbReference>
<evidence type="ECO:0000256" key="2">
    <source>
        <dbReference type="ARBA" id="ARBA00007311"/>
    </source>
</evidence>
<dbReference type="InterPro" id="IPR037005">
    <property type="entry name" value="LuxS_sf"/>
</dbReference>
<feature type="binding site" evidence="14">
    <location>
        <position position="59"/>
    </location>
    <ligand>
        <name>Fe cation</name>
        <dbReference type="ChEBI" id="CHEBI:24875"/>
    </ligand>
</feature>
<evidence type="ECO:0000256" key="10">
    <source>
        <dbReference type="ARBA" id="ARBA00023239"/>
    </source>
</evidence>
<evidence type="ECO:0000256" key="5">
    <source>
        <dbReference type="ARBA" id="ARBA00015130"/>
    </source>
</evidence>
<keyword evidence="10 14" id="KW-0456">Lyase</keyword>
<dbReference type="InterPro" id="IPR011249">
    <property type="entry name" value="Metalloenz_LuxS/M16"/>
</dbReference>
<dbReference type="Pfam" id="PF02664">
    <property type="entry name" value="LuxS"/>
    <property type="match status" value="1"/>
</dbReference>
<dbReference type="PANTHER" id="PTHR35799">
    <property type="entry name" value="S-RIBOSYLHOMOCYSTEINE LYASE"/>
    <property type="match status" value="1"/>
</dbReference>
<comment type="function">
    <text evidence="11 14">Involved in the synthesis of autoinducer 2 (AI-2) which is secreted by bacteria and is used to communicate both the cell density and the metabolic potential of the environment. The regulation of gene expression in response to changes in cell density is called quorum sensing. Catalyzes the transformation of S-ribosylhomocysteine (RHC) to homocysteine (HC) and 4,5-dihydroxy-2,3-pentadione (DPD).</text>
</comment>
<evidence type="ECO:0000313" key="15">
    <source>
        <dbReference type="EMBL" id="MBB3171357.1"/>
    </source>
</evidence>
<dbReference type="RefSeq" id="WP_123184874.1">
    <property type="nucleotide sequence ID" value="NZ_JACHYA010000003.1"/>
</dbReference>
<evidence type="ECO:0000256" key="8">
    <source>
        <dbReference type="ARBA" id="ARBA00022929"/>
    </source>
</evidence>
<evidence type="ECO:0000256" key="12">
    <source>
        <dbReference type="ARBA" id="ARBA00030600"/>
    </source>
</evidence>
<proteinExistence type="inferred from homology"/>
<evidence type="ECO:0000256" key="13">
    <source>
        <dbReference type="ARBA" id="ARBA00031777"/>
    </source>
</evidence>
<evidence type="ECO:0000256" key="1">
    <source>
        <dbReference type="ARBA" id="ARBA00000297"/>
    </source>
</evidence>
<reference evidence="15 16" key="1">
    <citation type="submission" date="2020-08" db="EMBL/GenBank/DDBJ databases">
        <title>Sequencing the genomes of 1000 actinobacteria strains.</title>
        <authorList>
            <person name="Klenk H.-P."/>
        </authorList>
    </citation>
    <scope>NUCLEOTIDE SEQUENCE [LARGE SCALE GENOMIC DNA]</scope>
    <source>
        <strain evidence="15 16">DSM 22242</strain>
    </source>
</reference>
<dbReference type="Proteomes" id="UP000530850">
    <property type="component" value="Unassembled WGS sequence"/>
</dbReference>
<evidence type="ECO:0000256" key="9">
    <source>
        <dbReference type="ARBA" id="ARBA00023004"/>
    </source>
</evidence>
<evidence type="ECO:0000256" key="11">
    <source>
        <dbReference type="ARBA" id="ARBA00024654"/>
    </source>
</evidence>
<comment type="catalytic activity">
    <reaction evidence="1 14">
        <text>S-(5-deoxy-D-ribos-5-yl)-L-homocysteine = (S)-4,5-dihydroxypentane-2,3-dione + L-homocysteine</text>
        <dbReference type="Rhea" id="RHEA:17753"/>
        <dbReference type="ChEBI" id="CHEBI:29484"/>
        <dbReference type="ChEBI" id="CHEBI:58195"/>
        <dbReference type="ChEBI" id="CHEBI:58199"/>
        <dbReference type="EC" id="4.4.1.21"/>
    </reaction>
</comment>
<evidence type="ECO:0000256" key="4">
    <source>
        <dbReference type="ARBA" id="ARBA00012240"/>
    </source>
</evidence>
<dbReference type="Gene3D" id="3.30.1360.80">
    <property type="entry name" value="S-ribosylhomocysteinase (LuxS)"/>
    <property type="match status" value="1"/>
</dbReference>
<comment type="cofactor">
    <cofactor evidence="14">
        <name>Fe cation</name>
        <dbReference type="ChEBI" id="CHEBI:24875"/>
    </cofactor>
    <text evidence="14">Binds 1 Fe cation per subunit.</text>
</comment>
<dbReference type="InterPro" id="IPR003815">
    <property type="entry name" value="S-ribosylhomocysteinase"/>
</dbReference>
<accession>A0A7W5D2B0</accession>
<keyword evidence="7 14" id="KW-0479">Metal-binding</keyword>
<protein>
    <recommendedName>
        <fullName evidence="5 14">S-ribosylhomocysteine lyase</fullName>
        <ecNumber evidence="4 14">4.4.1.21</ecNumber>
    </recommendedName>
    <alternativeName>
        <fullName evidence="12 14">AI-2 synthesis protein</fullName>
    </alternativeName>
    <alternativeName>
        <fullName evidence="13 14">Autoinducer-2 production protein LuxS</fullName>
    </alternativeName>
</protein>
<dbReference type="EMBL" id="JACHYA010000003">
    <property type="protein sequence ID" value="MBB3171357.1"/>
    <property type="molecule type" value="Genomic_DNA"/>
</dbReference>
<feature type="binding site" evidence="14">
    <location>
        <position position="55"/>
    </location>
    <ligand>
        <name>Fe cation</name>
        <dbReference type="ChEBI" id="CHEBI:24875"/>
    </ligand>
</feature>
<dbReference type="GO" id="GO:0043768">
    <property type="term" value="F:S-ribosylhomocysteine lyase activity"/>
    <property type="evidence" value="ECO:0007669"/>
    <property type="project" value="UniProtKB-UniRule"/>
</dbReference>
<dbReference type="PANTHER" id="PTHR35799:SF1">
    <property type="entry name" value="S-RIBOSYLHOMOCYSTEINE LYASE"/>
    <property type="match status" value="1"/>
</dbReference>
<keyword evidence="6 14" id="KW-0673">Quorum sensing</keyword>
<name>A0A7W5D2B0_9ACTN</name>
<evidence type="ECO:0000313" key="16">
    <source>
        <dbReference type="Proteomes" id="UP000530850"/>
    </source>
</evidence>
<dbReference type="EC" id="4.4.1.21" evidence="4 14"/>
<evidence type="ECO:0000256" key="6">
    <source>
        <dbReference type="ARBA" id="ARBA00022654"/>
    </source>
</evidence>
<evidence type="ECO:0000256" key="14">
    <source>
        <dbReference type="HAMAP-Rule" id="MF_00091"/>
    </source>
</evidence>
<comment type="caution">
    <text evidence="15">The sequence shown here is derived from an EMBL/GenBank/DDBJ whole genome shotgun (WGS) entry which is preliminary data.</text>
</comment>
<dbReference type="HAMAP" id="MF_00091">
    <property type="entry name" value="LuxS"/>
    <property type="match status" value="1"/>
</dbReference>
<keyword evidence="9 14" id="KW-0408">Iron</keyword>
<sequence length="164" mass="18356">MERIASFSVDHTVLEPGVYLSRRDEDPATGAVVTTFDLRMTAPNREPVMDTAAVHALEHLGATFLRNDPQWANRVVYFGPMGCRTGFYLVVFGECTPQEVADVVTRLFRFARDFEGEIPGASPAECGNYHDADLNQAKWWARRYVADTLEGLDEAHTTYPALLD</sequence>